<feature type="compositionally biased region" description="Basic and acidic residues" evidence="12">
    <location>
        <begin position="21"/>
        <end position="31"/>
    </location>
</feature>
<evidence type="ECO:0000256" key="11">
    <source>
        <dbReference type="ARBA" id="ARBA00023180"/>
    </source>
</evidence>
<comment type="similarity">
    <text evidence="2">Belongs to the RLP family.</text>
</comment>
<name>A0ABR2A653_9ROSI</name>
<feature type="region of interest" description="Disordered" evidence="12">
    <location>
        <begin position="1"/>
        <end position="77"/>
    </location>
</feature>
<feature type="compositionally biased region" description="Acidic residues" evidence="12">
    <location>
        <begin position="99"/>
        <end position="113"/>
    </location>
</feature>
<dbReference type="EMBL" id="JBBPBN010000347">
    <property type="protein sequence ID" value="KAK8488540.1"/>
    <property type="molecule type" value="Genomic_DNA"/>
</dbReference>
<comment type="caution">
    <text evidence="14">The sequence shown here is derived from an EMBL/GenBank/DDBJ whole genome shotgun (WGS) entry which is preliminary data.</text>
</comment>
<dbReference type="Pfam" id="PF13855">
    <property type="entry name" value="LRR_8"/>
    <property type="match status" value="2"/>
</dbReference>
<dbReference type="PANTHER" id="PTHR48061:SF46">
    <property type="entry name" value="LEUCINE-RICH REPEAT-CONTAINING N-TERMINAL PLANT-TYPE DOMAIN-CONTAINING PROTEIN"/>
    <property type="match status" value="1"/>
</dbReference>
<feature type="domain" description="Leucine-rich repeat-containing N-terminal plant-type" evidence="13">
    <location>
        <begin position="421"/>
        <end position="466"/>
    </location>
</feature>
<keyword evidence="6" id="KW-0732">Signal</keyword>
<comment type="subcellular location">
    <subcellularLocation>
        <location evidence="1">Cell membrane</location>
        <topology evidence="1">Single-pass type I membrane protein</topology>
    </subcellularLocation>
</comment>
<dbReference type="InterPro" id="IPR032675">
    <property type="entry name" value="LRR_dom_sf"/>
</dbReference>
<keyword evidence="10" id="KW-0675">Receptor</keyword>
<dbReference type="PROSITE" id="PS51450">
    <property type="entry name" value="LRR"/>
    <property type="match status" value="1"/>
</dbReference>
<evidence type="ECO:0000256" key="5">
    <source>
        <dbReference type="ARBA" id="ARBA00022692"/>
    </source>
</evidence>
<dbReference type="Gene3D" id="3.80.10.10">
    <property type="entry name" value="Ribonuclease Inhibitor"/>
    <property type="match status" value="2"/>
</dbReference>
<evidence type="ECO:0000256" key="6">
    <source>
        <dbReference type="ARBA" id="ARBA00022729"/>
    </source>
</evidence>
<evidence type="ECO:0000256" key="10">
    <source>
        <dbReference type="ARBA" id="ARBA00023170"/>
    </source>
</evidence>
<feature type="region of interest" description="Disordered" evidence="12">
    <location>
        <begin position="135"/>
        <end position="162"/>
    </location>
</feature>
<keyword evidence="3" id="KW-1003">Cell membrane</keyword>
<evidence type="ECO:0000313" key="14">
    <source>
        <dbReference type="EMBL" id="KAK8488540.1"/>
    </source>
</evidence>
<evidence type="ECO:0000256" key="7">
    <source>
        <dbReference type="ARBA" id="ARBA00022737"/>
    </source>
</evidence>
<proteinExistence type="inferred from homology"/>
<dbReference type="Pfam" id="PF00560">
    <property type="entry name" value="LRR_1"/>
    <property type="match status" value="6"/>
</dbReference>
<evidence type="ECO:0000256" key="4">
    <source>
        <dbReference type="ARBA" id="ARBA00022614"/>
    </source>
</evidence>
<dbReference type="SUPFAM" id="SSF52058">
    <property type="entry name" value="L domain-like"/>
    <property type="match status" value="2"/>
</dbReference>
<dbReference type="Pfam" id="PF08263">
    <property type="entry name" value="LRRNT_2"/>
    <property type="match status" value="1"/>
</dbReference>
<dbReference type="InterPro" id="IPR003591">
    <property type="entry name" value="Leu-rich_rpt_typical-subtyp"/>
</dbReference>
<dbReference type="InterPro" id="IPR046956">
    <property type="entry name" value="RLP23-like"/>
</dbReference>
<evidence type="ECO:0000259" key="13">
    <source>
        <dbReference type="Pfam" id="PF08263"/>
    </source>
</evidence>
<dbReference type="InterPro" id="IPR013210">
    <property type="entry name" value="LRR_N_plant-typ"/>
</dbReference>
<evidence type="ECO:0000256" key="9">
    <source>
        <dbReference type="ARBA" id="ARBA00023136"/>
    </source>
</evidence>
<reference evidence="14 15" key="1">
    <citation type="journal article" date="2024" name="G3 (Bethesda)">
        <title>Genome assembly of Hibiscus sabdariffa L. provides insights into metabolisms of medicinal natural products.</title>
        <authorList>
            <person name="Kim T."/>
        </authorList>
    </citation>
    <scope>NUCLEOTIDE SEQUENCE [LARGE SCALE GENOMIC DNA]</scope>
    <source>
        <strain evidence="14">TK-2024</strain>
        <tissue evidence="14">Old leaves</tissue>
    </source>
</reference>
<evidence type="ECO:0000256" key="8">
    <source>
        <dbReference type="ARBA" id="ARBA00022989"/>
    </source>
</evidence>
<keyword evidence="15" id="KW-1185">Reference proteome</keyword>
<dbReference type="InterPro" id="IPR001611">
    <property type="entry name" value="Leu-rich_rpt"/>
</dbReference>
<evidence type="ECO:0000256" key="2">
    <source>
        <dbReference type="ARBA" id="ARBA00009592"/>
    </source>
</evidence>
<dbReference type="Proteomes" id="UP001396334">
    <property type="component" value="Unassembled WGS sequence"/>
</dbReference>
<evidence type="ECO:0000256" key="12">
    <source>
        <dbReference type="SAM" id="MobiDB-lite"/>
    </source>
</evidence>
<keyword evidence="9" id="KW-0472">Membrane</keyword>
<feature type="region of interest" description="Disordered" evidence="12">
    <location>
        <begin position="96"/>
        <end position="123"/>
    </location>
</feature>
<protein>
    <recommendedName>
        <fullName evidence="13">Leucine-rich repeat-containing N-terminal plant-type domain-containing protein</fullName>
    </recommendedName>
</protein>
<dbReference type="SMART" id="SM00369">
    <property type="entry name" value="LRR_TYP"/>
    <property type="match status" value="8"/>
</dbReference>
<accession>A0ABR2A653</accession>
<feature type="region of interest" description="Disordered" evidence="12">
    <location>
        <begin position="180"/>
        <end position="222"/>
    </location>
</feature>
<evidence type="ECO:0000256" key="1">
    <source>
        <dbReference type="ARBA" id="ARBA00004251"/>
    </source>
</evidence>
<gene>
    <name evidence="14" type="ORF">V6N11_045102</name>
</gene>
<feature type="compositionally biased region" description="Basic and acidic residues" evidence="12">
    <location>
        <begin position="190"/>
        <end position="207"/>
    </location>
</feature>
<evidence type="ECO:0000256" key="3">
    <source>
        <dbReference type="ARBA" id="ARBA00022475"/>
    </source>
</evidence>
<keyword evidence="8" id="KW-1133">Transmembrane helix</keyword>
<keyword evidence="4" id="KW-0433">Leucine-rich repeat</keyword>
<keyword evidence="5" id="KW-0812">Transmembrane</keyword>
<feature type="compositionally biased region" description="Polar residues" evidence="12">
    <location>
        <begin position="114"/>
        <end position="123"/>
    </location>
</feature>
<organism evidence="14 15">
    <name type="scientific">Hibiscus sabdariffa</name>
    <name type="common">roselle</name>
    <dbReference type="NCBI Taxonomy" id="183260"/>
    <lineage>
        <taxon>Eukaryota</taxon>
        <taxon>Viridiplantae</taxon>
        <taxon>Streptophyta</taxon>
        <taxon>Embryophyta</taxon>
        <taxon>Tracheophyta</taxon>
        <taxon>Spermatophyta</taxon>
        <taxon>Magnoliopsida</taxon>
        <taxon>eudicotyledons</taxon>
        <taxon>Gunneridae</taxon>
        <taxon>Pentapetalae</taxon>
        <taxon>rosids</taxon>
        <taxon>malvids</taxon>
        <taxon>Malvales</taxon>
        <taxon>Malvaceae</taxon>
        <taxon>Malvoideae</taxon>
        <taxon>Hibiscus</taxon>
    </lineage>
</organism>
<dbReference type="PANTHER" id="PTHR48061">
    <property type="entry name" value="LEUCINE-RICH REPEAT RECEPTOR PROTEIN KINASE EMS1-LIKE-RELATED"/>
    <property type="match status" value="1"/>
</dbReference>
<feature type="region of interest" description="Disordered" evidence="12">
    <location>
        <begin position="345"/>
        <end position="412"/>
    </location>
</feature>
<keyword evidence="7" id="KW-0677">Repeat</keyword>
<evidence type="ECO:0000313" key="15">
    <source>
        <dbReference type="Proteomes" id="UP001396334"/>
    </source>
</evidence>
<sequence length="1194" mass="133166">MANFEAPSFSLGLDLDLDADSEPRSPADDNARPILAPSPSASFNTLEGIAEELESQQVMDSDPDDRPDPPRVLKRLRRTVDKYSATKKELEKTVPWINGDDEIEEFSSQETDGDVNSSTKYHSVCSSSKVPLKRLGLLATQSSSQSSTRKKEEESVAPASKARYDRLTFPKLTISPLRRFQLLDSDSDGPSDHEDTGKGAHKIDPLSKEQQSVASDEKRKISFGTPQNEDLWKDFTLMNSSGIRTPAFDEVCKEYFQSLNDKSACQKPGNDKRASQNLKSQKVEQLHDLDDPLPPAHRYFFHADPRIQKLVRSRLPFFTPLGMVNNGQLQQPNVSVMDFRSQFSKGESSKQIGARKASGRDGSTSRRNKSKKSNAKNGAFEGWVNPKSSEAIPKNAGKRRVHASGDQSAGHWYTSPEGRKRAALLRFKNSISLDYFCGDNYYAAYPKTETWNKSIDCCSWEGVKCDEMTGHVIGINLSRSCLVGSLFASANNSLFLLHNLQWLDLSYNFLYDSPLDNSSSSLFQLRNFRRLDLSYNYLDGAILPEFFSQLVSLTHLDLSYNGFSDTFSKLTFGALGFEMLARNLNRLRNLVLDSVDMSDVALTSFLNLSSSLQRLSLRECQLHGEFPTQLFQFSNLKSIGLGGNENLTGYLPQTNWSSGLELLDLSRCGFRGSIPPSFGNLSQLVSIDLSRNLLRGQIPDVFGNLTKLTSFTCSSCNLSGPMVQIQMPSSIQYVDLSCNDFHGPLPGSMFDLVNLTELRLSSNNLSGVIESVMLSKLAGLELLDLSNNSLLSLSTSDNEVNYSFSQLRAVYFSSCNVSQFPNYFRTSKLEVLDLSNNMISGGISKWEAERWEALLALNLSYNSLTTLERFPGKSLESLDLRSNLLQGPILSTCLNLQTPNQQSFMKFIISDNKLTGNIPSSICNWSLLDLLDLSRNSLSGTIPECLGNFSEFLMFMDLQMNNLSGKIPDSFGNNQLSYLFLNDNGLEGLVPPSLANSTSLEILNLGNNKLTDRFPHWLASLPSLQVLILRSNRFHGSLPHSVASTNFSALQMIDLSGNEFTGPLPSKLFRNFRAMTDKPKRRLSDTRISIGFISYGLEDYHTSVQVTTKRLELELTKTLDIFVSMDLSNNKFSGQIPKEVGQLISLQNTQFLSKQLYGTDPSIVWKFGGTRIIRSFIKQAQWQDSFSDVEVDIS</sequence>
<keyword evidence="11" id="KW-0325">Glycoprotein</keyword>